<name>A0A1E7FSA3_9STRA</name>
<dbReference type="InParanoid" id="A0A1E7FSA3"/>
<evidence type="ECO:0000313" key="5">
    <source>
        <dbReference type="EMBL" id="OEU21052.1"/>
    </source>
</evidence>
<feature type="region of interest" description="Disordered" evidence="3">
    <location>
        <begin position="1"/>
        <end position="25"/>
    </location>
</feature>
<evidence type="ECO:0000256" key="1">
    <source>
        <dbReference type="ARBA" id="ARBA00023125"/>
    </source>
</evidence>
<dbReference type="Proteomes" id="UP000095751">
    <property type="component" value="Unassembled WGS sequence"/>
</dbReference>
<feature type="compositionally biased region" description="Basic residues" evidence="3">
    <location>
        <begin position="1"/>
        <end position="12"/>
    </location>
</feature>
<feature type="domain" description="HMG box" evidence="4">
    <location>
        <begin position="26"/>
        <end position="94"/>
    </location>
</feature>
<dbReference type="CDD" id="cd00084">
    <property type="entry name" value="HMG-box_SF"/>
    <property type="match status" value="1"/>
</dbReference>
<feature type="compositionally biased region" description="Basic and acidic residues" evidence="3">
    <location>
        <begin position="99"/>
        <end position="110"/>
    </location>
</feature>
<accession>A0A1E7FSA3</accession>
<dbReference type="OrthoDB" id="1919336at2759"/>
<dbReference type="Gene3D" id="1.10.30.10">
    <property type="entry name" value="High mobility group box domain"/>
    <property type="match status" value="2"/>
</dbReference>
<sequence>MENNNKRKRKKSNQPPSVFKKAPQAPRRFKSPYILFSISKMQTYKLTYKNVKVTSISSRISKEWKALSDAEKSKWKEIAEQDKLRYENEKKLYKGPWKVKSERPRKDPSAPKRPPSAFLNYSRTRRAALIREYPNLKNTDISKLLGQEWKVAPPEVRQPHVDREATEREDYHKKISAWREQQRQNKEMAAAEQQQKQQSIYIAEQKISSKKVPFDQSLSVKKFASSTPVSTAPLPGLATSSIWGNPSSPTTESMPKGMIPVAAKKLGYNNDYDEQYSTVSPSPIHVVQRTVYQPILPYVSSLLPHPPPAQGRIVSHQDLNTIRSFSLRK</sequence>
<keyword evidence="6" id="KW-1185">Reference proteome</keyword>
<dbReference type="EMBL" id="KV784354">
    <property type="protein sequence ID" value="OEU21052.1"/>
    <property type="molecule type" value="Genomic_DNA"/>
</dbReference>
<evidence type="ECO:0000256" key="3">
    <source>
        <dbReference type="SAM" id="MobiDB-lite"/>
    </source>
</evidence>
<dbReference type="SMART" id="SM00398">
    <property type="entry name" value="HMG"/>
    <property type="match status" value="2"/>
</dbReference>
<proteinExistence type="predicted"/>
<evidence type="ECO:0000259" key="4">
    <source>
        <dbReference type="PROSITE" id="PS50118"/>
    </source>
</evidence>
<dbReference type="KEGG" id="fcy:FRACYDRAFT_206195"/>
<dbReference type="SUPFAM" id="SSF47095">
    <property type="entry name" value="HMG-box"/>
    <property type="match status" value="2"/>
</dbReference>
<keyword evidence="2" id="KW-0539">Nucleus</keyword>
<dbReference type="PANTHER" id="PTHR48112:SF22">
    <property type="entry name" value="MITOCHONDRIAL TRANSCRIPTION FACTOR A, ISOFORM B"/>
    <property type="match status" value="1"/>
</dbReference>
<dbReference type="InterPro" id="IPR050342">
    <property type="entry name" value="HMGB"/>
</dbReference>
<reference evidence="5 6" key="1">
    <citation type="submission" date="2016-09" db="EMBL/GenBank/DDBJ databases">
        <title>Extensive genetic diversity and differential bi-allelic expression allows diatom success in the polar Southern Ocean.</title>
        <authorList>
            <consortium name="DOE Joint Genome Institute"/>
            <person name="Mock T."/>
            <person name="Otillar R.P."/>
            <person name="Strauss J."/>
            <person name="Dupont C."/>
            <person name="Frickenhaus S."/>
            <person name="Maumus F."/>
            <person name="Mcmullan M."/>
            <person name="Sanges R."/>
            <person name="Schmutz J."/>
            <person name="Toseland A."/>
            <person name="Valas R."/>
            <person name="Veluchamy A."/>
            <person name="Ward B.J."/>
            <person name="Allen A."/>
            <person name="Barry K."/>
            <person name="Falciatore A."/>
            <person name="Ferrante M."/>
            <person name="Fortunato A.E."/>
            <person name="Gloeckner G."/>
            <person name="Gruber A."/>
            <person name="Hipkin R."/>
            <person name="Janech M."/>
            <person name="Kroth P."/>
            <person name="Leese F."/>
            <person name="Lindquist E."/>
            <person name="Lyon B.R."/>
            <person name="Martin J."/>
            <person name="Mayer C."/>
            <person name="Parker M."/>
            <person name="Quesneville H."/>
            <person name="Raymond J."/>
            <person name="Uhlig C."/>
            <person name="Valentin K.U."/>
            <person name="Worden A.Z."/>
            <person name="Armbrust E.V."/>
            <person name="Bowler C."/>
            <person name="Green B."/>
            <person name="Moulton V."/>
            <person name="Van Oosterhout C."/>
            <person name="Grigoriev I."/>
        </authorList>
    </citation>
    <scope>NUCLEOTIDE SEQUENCE [LARGE SCALE GENOMIC DNA]</scope>
    <source>
        <strain evidence="5 6">CCMP1102</strain>
    </source>
</reference>
<dbReference type="InterPro" id="IPR009071">
    <property type="entry name" value="HMG_box_dom"/>
</dbReference>
<dbReference type="InterPro" id="IPR036910">
    <property type="entry name" value="HMG_box_dom_sf"/>
</dbReference>
<dbReference type="Pfam" id="PF00505">
    <property type="entry name" value="HMG_box"/>
    <property type="match status" value="2"/>
</dbReference>
<keyword evidence="1 2" id="KW-0238">DNA-binding</keyword>
<dbReference type="AlphaFoldDB" id="A0A1E7FSA3"/>
<organism evidence="5 6">
    <name type="scientific">Fragilariopsis cylindrus CCMP1102</name>
    <dbReference type="NCBI Taxonomy" id="635003"/>
    <lineage>
        <taxon>Eukaryota</taxon>
        <taxon>Sar</taxon>
        <taxon>Stramenopiles</taxon>
        <taxon>Ochrophyta</taxon>
        <taxon>Bacillariophyta</taxon>
        <taxon>Bacillariophyceae</taxon>
        <taxon>Bacillariophycidae</taxon>
        <taxon>Bacillariales</taxon>
        <taxon>Bacillariaceae</taxon>
        <taxon>Fragilariopsis</taxon>
    </lineage>
</organism>
<dbReference type="PROSITE" id="PS50118">
    <property type="entry name" value="HMG_BOX_2"/>
    <property type="match status" value="2"/>
</dbReference>
<protein>
    <submittedName>
        <fullName evidence="5">HMG-box</fullName>
    </submittedName>
</protein>
<dbReference type="PRINTS" id="PR00886">
    <property type="entry name" value="HIGHMOBLTY12"/>
</dbReference>
<evidence type="ECO:0000313" key="6">
    <source>
        <dbReference type="Proteomes" id="UP000095751"/>
    </source>
</evidence>
<feature type="region of interest" description="Disordered" evidence="3">
    <location>
        <begin position="97"/>
        <end position="117"/>
    </location>
</feature>
<dbReference type="GO" id="GO:0005634">
    <property type="term" value="C:nucleus"/>
    <property type="evidence" value="ECO:0007669"/>
    <property type="project" value="UniProtKB-UniRule"/>
</dbReference>
<feature type="domain" description="HMG box" evidence="4">
    <location>
        <begin position="111"/>
        <end position="179"/>
    </location>
</feature>
<evidence type="ECO:0000256" key="2">
    <source>
        <dbReference type="PROSITE-ProRule" id="PRU00267"/>
    </source>
</evidence>
<dbReference type="PANTHER" id="PTHR48112">
    <property type="entry name" value="HIGH MOBILITY GROUP PROTEIN DSP1"/>
    <property type="match status" value="1"/>
</dbReference>
<feature type="DNA-binding region" description="HMG box" evidence="2">
    <location>
        <begin position="111"/>
        <end position="179"/>
    </location>
</feature>
<dbReference type="GO" id="GO:0003677">
    <property type="term" value="F:DNA binding"/>
    <property type="evidence" value="ECO:0007669"/>
    <property type="project" value="UniProtKB-UniRule"/>
</dbReference>
<feature type="DNA-binding region" description="HMG box" evidence="2">
    <location>
        <begin position="26"/>
        <end position="94"/>
    </location>
</feature>
<gene>
    <name evidence="5" type="ORF">FRACYDRAFT_206195</name>
</gene>